<evidence type="ECO:0000256" key="3">
    <source>
        <dbReference type="SAM" id="SignalP"/>
    </source>
</evidence>
<dbReference type="GO" id="GO:0003677">
    <property type="term" value="F:DNA binding"/>
    <property type="evidence" value="ECO:0007669"/>
    <property type="project" value="InterPro"/>
</dbReference>
<dbReference type="Pfam" id="PF01984">
    <property type="entry name" value="dsDNA_bind"/>
    <property type="match status" value="1"/>
</dbReference>
<dbReference type="VEuPathDB" id="PiroplasmaDB:BMR1_01G00337"/>
<reference evidence="4 5" key="3">
    <citation type="journal article" date="2016" name="Sci. Rep.">
        <title>Genome-wide diversity and gene expression profiling of Babesia microti isolates identify polymorphic genes that mediate host-pathogen interactions.</title>
        <authorList>
            <person name="Silva J.C."/>
            <person name="Cornillot E."/>
            <person name="McCracken C."/>
            <person name="Usmani-Brown S."/>
            <person name="Dwivedi A."/>
            <person name="Ifeonu O.O."/>
            <person name="Crabtree J."/>
            <person name="Gotia H.T."/>
            <person name="Virji A.Z."/>
            <person name="Reynes C."/>
            <person name="Colinge J."/>
            <person name="Kumar V."/>
            <person name="Lawres L."/>
            <person name="Pazzi J.E."/>
            <person name="Pablo J.V."/>
            <person name="Hung C."/>
            <person name="Brancato J."/>
            <person name="Kumari P."/>
            <person name="Orvis J."/>
            <person name="Tretina K."/>
            <person name="Chibucos M."/>
            <person name="Ott S."/>
            <person name="Sadzewicz L."/>
            <person name="Sengamalay N."/>
            <person name="Shetty A.C."/>
            <person name="Su Q."/>
            <person name="Tallon L."/>
            <person name="Fraser C.M."/>
            <person name="Frutos R."/>
            <person name="Molina D.M."/>
            <person name="Krause P.J."/>
            <person name="Ben Mamoun C."/>
        </authorList>
    </citation>
    <scope>NUCLEOTIDE SEQUENCE [LARGE SCALE GENOMIC DNA]</scope>
    <source>
        <strain evidence="4 5">RI</strain>
    </source>
</reference>
<gene>
    <name evidence="4" type="ORF">BMR1_01G00337</name>
</gene>
<dbReference type="GO" id="GO:0005829">
    <property type="term" value="C:cytosol"/>
    <property type="evidence" value="ECO:0007669"/>
    <property type="project" value="TreeGrafter"/>
</dbReference>
<dbReference type="AlphaFoldDB" id="A0A1N6LWB7"/>
<dbReference type="PANTHER" id="PTHR10840:SF0">
    <property type="entry name" value="PROGRAMMED CELL DEATH PROTEIN 5"/>
    <property type="match status" value="1"/>
</dbReference>
<evidence type="ECO:0000256" key="2">
    <source>
        <dbReference type="SAM" id="MobiDB-lite"/>
    </source>
</evidence>
<comment type="similarity">
    <text evidence="1">Belongs to the PDCD5 family.</text>
</comment>
<dbReference type="Gene3D" id="1.10.8.140">
    <property type="entry name" value="PDCD5-like"/>
    <property type="match status" value="1"/>
</dbReference>
<dbReference type="InterPro" id="IPR002836">
    <property type="entry name" value="PDCD5-like"/>
</dbReference>
<protein>
    <submittedName>
        <fullName evidence="4">Apoptosis-related protein (ARP)</fullName>
    </submittedName>
</protein>
<dbReference type="SUPFAM" id="SSF46950">
    <property type="entry name" value="Double-stranded DNA-binding domain"/>
    <property type="match status" value="1"/>
</dbReference>
<feature type="chain" id="PRO_5013292027" evidence="3">
    <location>
        <begin position="26"/>
        <end position="132"/>
    </location>
</feature>
<proteinExistence type="inferred from homology"/>
<sequence>MYGIFGIHPVPLLVHLFVRTIFTSGTMDQQQKEYANQIKEQEKLEQLEQRRLILRTILTPEASERLNRIATVKPEKANIIQNAILTNVQRGMIRGKMDDEMLKSIIQTITTPEEKSTSIKIQRRKWDDSDSE</sequence>
<dbReference type="KEGG" id="bmic:BMR1_01G00337"/>
<organism evidence="4 5">
    <name type="scientific">Babesia microti (strain RI)</name>
    <dbReference type="NCBI Taxonomy" id="1133968"/>
    <lineage>
        <taxon>Eukaryota</taxon>
        <taxon>Sar</taxon>
        <taxon>Alveolata</taxon>
        <taxon>Apicomplexa</taxon>
        <taxon>Aconoidasida</taxon>
        <taxon>Piroplasmida</taxon>
        <taxon>Babesiidae</taxon>
        <taxon>Babesia</taxon>
    </lineage>
</organism>
<keyword evidence="3" id="KW-0732">Signal</keyword>
<reference evidence="4 5" key="2">
    <citation type="journal article" date="2013" name="PLoS ONE">
        <title>Whole genome mapping and re-organization of the nuclear and mitochondrial genomes of Babesia microti isolates.</title>
        <authorList>
            <person name="Cornillot E."/>
            <person name="Dassouli A."/>
            <person name="Garg A."/>
            <person name="Pachikara N."/>
            <person name="Randazzo S."/>
            <person name="Depoix D."/>
            <person name="Carcy B."/>
            <person name="Delbecq S."/>
            <person name="Frutos R."/>
            <person name="Silva J.C."/>
            <person name="Sutton R."/>
            <person name="Krause P.J."/>
            <person name="Mamoun C.B."/>
        </authorList>
    </citation>
    <scope>NUCLEOTIDE SEQUENCE [LARGE SCALE GENOMIC DNA]</scope>
    <source>
        <strain evidence="4 5">RI</strain>
    </source>
</reference>
<dbReference type="OrthoDB" id="360484at2759"/>
<name>A0A1N6LWB7_BABMR</name>
<dbReference type="GO" id="GO:0005634">
    <property type="term" value="C:nucleus"/>
    <property type="evidence" value="ECO:0007669"/>
    <property type="project" value="TreeGrafter"/>
</dbReference>
<evidence type="ECO:0000256" key="1">
    <source>
        <dbReference type="ARBA" id="ARBA00010490"/>
    </source>
</evidence>
<dbReference type="GeneID" id="33043588"/>
<reference evidence="4 5" key="1">
    <citation type="journal article" date="2012" name="Nucleic Acids Res.">
        <title>Sequencing of the smallest Apicomplexan genome from the human pathogen Babesia microti.</title>
        <authorList>
            <person name="Cornillot E."/>
            <person name="Hadj-Kaddour K."/>
            <person name="Dassouli A."/>
            <person name="Noel B."/>
            <person name="Ranwez V."/>
            <person name="Vacherie B."/>
            <person name="Augagneur Y."/>
            <person name="Bres V."/>
            <person name="Duclos A."/>
            <person name="Randazzo S."/>
            <person name="Carcy B."/>
            <person name="Debierre-Grockiego F."/>
            <person name="Delbecq S."/>
            <person name="Moubri-Menage K."/>
            <person name="Shams-Eldin H."/>
            <person name="Usmani-Brown S."/>
            <person name="Bringaud F."/>
            <person name="Wincker P."/>
            <person name="Vivares C.P."/>
            <person name="Schwarz R.T."/>
            <person name="Schetters T.P."/>
            <person name="Krause P.J."/>
            <person name="Gorenflot A."/>
            <person name="Berry V."/>
            <person name="Barbe V."/>
            <person name="Ben Mamoun C."/>
        </authorList>
    </citation>
    <scope>NUCLEOTIDE SEQUENCE [LARGE SCALE GENOMIC DNA]</scope>
    <source>
        <strain evidence="4 5">RI</strain>
    </source>
</reference>
<keyword evidence="5" id="KW-1185">Reference proteome</keyword>
<dbReference type="InterPro" id="IPR036883">
    <property type="entry name" value="PDCD5-like_sf"/>
</dbReference>
<accession>A0A1N6LWB7</accession>
<dbReference type="RefSeq" id="XP_021337271.1">
    <property type="nucleotide sequence ID" value="XM_021483009.1"/>
</dbReference>
<evidence type="ECO:0000313" key="4">
    <source>
        <dbReference type="EMBL" id="SIO73160.1"/>
    </source>
</evidence>
<dbReference type="PANTHER" id="PTHR10840">
    <property type="entry name" value="PROGRAMMED CELL DEATH PROTEIN 5"/>
    <property type="match status" value="1"/>
</dbReference>
<dbReference type="Proteomes" id="UP000002899">
    <property type="component" value="Chromosome I"/>
</dbReference>
<evidence type="ECO:0000313" key="5">
    <source>
        <dbReference type="Proteomes" id="UP000002899"/>
    </source>
</evidence>
<feature type="region of interest" description="Disordered" evidence="2">
    <location>
        <begin position="113"/>
        <end position="132"/>
    </location>
</feature>
<feature type="signal peptide" evidence="3">
    <location>
        <begin position="1"/>
        <end position="25"/>
    </location>
</feature>
<dbReference type="EMBL" id="FO082871">
    <property type="protein sequence ID" value="SIO73160.1"/>
    <property type="molecule type" value="Genomic_DNA"/>
</dbReference>